<feature type="signal peptide" evidence="5">
    <location>
        <begin position="1"/>
        <end position="27"/>
    </location>
</feature>
<keyword evidence="8" id="KW-1185">Reference proteome</keyword>
<reference evidence="7" key="2">
    <citation type="submission" date="2020-09" db="EMBL/GenBank/DDBJ databases">
        <authorList>
            <person name="Sun Q."/>
            <person name="Zhou Y."/>
        </authorList>
    </citation>
    <scope>NUCLEOTIDE SEQUENCE</scope>
    <source>
        <strain evidence="7">CGMCC 1.15343</strain>
    </source>
</reference>
<keyword evidence="2 4" id="KW-0472">Membrane</keyword>
<evidence type="ECO:0000256" key="2">
    <source>
        <dbReference type="ARBA" id="ARBA00023136"/>
    </source>
</evidence>
<dbReference type="AlphaFoldDB" id="A0A916U822"/>
<dbReference type="PROSITE" id="PS51257">
    <property type="entry name" value="PROKAR_LIPOPROTEIN"/>
    <property type="match status" value="1"/>
</dbReference>
<gene>
    <name evidence="7" type="ORF">GCM10011387_15270</name>
</gene>
<evidence type="ECO:0000256" key="4">
    <source>
        <dbReference type="PROSITE-ProRule" id="PRU00473"/>
    </source>
</evidence>
<evidence type="ECO:0000256" key="5">
    <source>
        <dbReference type="SAM" id="SignalP"/>
    </source>
</evidence>
<feature type="domain" description="OmpA-like" evidence="6">
    <location>
        <begin position="522"/>
        <end position="644"/>
    </location>
</feature>
<accession>A0A916U822</accession>
<evidence type="ECO:0000256" key="1">
    <source>
        <dbReference type="ARBA" id="ARBA00004442"/>
    </source>
</evidence>
<evidence type="ECO:0000313" key="7">
    <source>
        <dbReference type="EMBL" id="GGC62612.1"/>
    </source>
</evidence>
<protein>
    <recommendedName>
        <fullName evidence="6">OmpA-like domain-containing protein</fullName>
    </recommendedName>
</protein>
<sequence length="644" mass="69941">MLFNIKKAQKASLALTMVIFACSTAQAQTTQPTWWFGVSGAANVISYTGTTQTLNSSLIAPAAFHKGNGVRPFGSILMEYRPSTVFGGMLNVGYDGRGGKFDNVIAPCNCEATLSTNTSYFTVEPSLRVNLISNLFVFAGPRIAFNLQKDFSYTHELQPNTDGEISEMRNTILSGQAGIGYDFPISSANSTTKVLLSPFVSYHPYFGQDPRNIESWSVSTVRAGLAVKFGKAGKAAAETPAVVVPTGEVEFTIVEPKSIQVKRVVSETLPLRNSVFFDKGSNAIPARYALLSNTAAESFKEAQLQQEATVSGSGRSERQLNVYHNILNILGDRLRANPSARVSLAGASNNGKVEGRVLADNVKQYLVSTYGINAGRIATEGRVKPVNPSEQPGATKELELLREGDRRVDIVSTSPELLLQVGGDMMMKPVQITNTQQNEMDGLVLFNVKGAEKQLKSWSLDLTDEQGVVQHYGPFYKDQGTVAGKTILNNRAEGTYQVVMTGESKSGLPLTKQGAVHLVRQAEAVEKGMRYSILFDFDKSNAASTYSKFLNDVVAPLITDGATVIVHGHTDVIGDEGYNQKLSESRAQETQKILEKALASAGRSNVKFQTTGYGENVAEAPFHNTLPEERFYNRTVIIDINPVQ</sequence>
<dbReference type="InterPro" id="IPR036737">
    <property type="entry name" value="OmpA-like_sf"/>
</dbReference>
<evidence type="ECO:0000259" key="6">
    <source>
        <dbReference type="PROSITE" id="PS51123"/>
    </source>
</evidence>
<reference evidence="7" key="1">
    <citation type="journal article" date="2014" name="Int. J. Syst. Evol. Microbiol.">
        <title>Complete genome sequence of Corynebacterium casei LMG S-19264T (=DSM 44701T), isolated from a smear-ripened cheese.</title>
        <authorList>
            <consortium name="US DOE Joint Genome Institute (JGI-PGF)"/>
            <person name="Walter F."/>
            <person name="Albersmeier A."/>
            <person name="Kalinowski J."/>
            <person name="Ruckert C."/>
        </authorList>
    </citation>
    <scope>NUCLEOTIDE SEQUENCE</scope>
    <source>
        <strain evidence="7">CGMCC 1.15343</strain>
    </source>
</reference>
<comment type="subcellular location">
    <subcellularLocation>
        <location evidence="1">Cell outer membrane</location>
    </subcellularLocation>
</comment>
<dbReference type="Pfam" id="PF00691">
    <property type="entry name" value="OmpA"/>
    <property type="match status" value="1"/>
</dbReference>
<dbReference type="RefSeq" id="WP_308420571.1">
    <property type="nucleotide sequence ID" value="NZ_BMIL01000004.1"/>
</dbReference>
<evidence type="ECO:0000256" key="3">
    <source>
        <dbReference type="ARBA" id="ARBA00023237"/>
    </source>
</evidence>
<comment type="caution">
    <text evidence="7">The sequence shown here is derived from an EMBL/GenBank/DDBJ whole genome shotgun (WGS) entry which is preliminary data.</text>
</comment>
<dbReference type="SUPFAM" id="SSF103088">
    <property type="entry name" value="OmpA-like"/>
    <property type="match status" value="1"/>
</dbReference>
<feature type="chain" id="PRO_5036849365" description="OmpA-like domain-containing protein" evidence="5">
    <location>
        <begin position="28"/>
        <end position="644"/>
    </location>
</feature>
<dbReference type="PRINTS" id="PR01021">
    <property type="entry name" value="OMPADOMAIN"/>
</dbReference>
<keyword evidence="5" id="KW-0732">Signal</keyword>
<dbReference type="PANTHER" id="PTHR30329">
    <property type="entry name" value="STATOR ELEMENT OF FLAGELLAR MOTOR COMPLEX"/>
    <property type="match status" value="1"/>
</dbReference>
<keyword evidence="3" id="KW-0998">Cell outer membrane</keyword>
<name>A0A916U822_9SPHI</name>
<dbReference type="GO" id="GO:0009279">
    <property type="term" value="C:cell outer membrane"/>
    <property type="evidence" value="ECO:0007669"/>
    <property type="project" value="UniProtKB-SubCell"/>
</dbReference>
<dbReference type="InterPro" id="IPR006664">
    <property type="entry name" value="OMP_bac"/>
</dbReference>
<dbReference type="PANTHER" id="PTHR30329:SF21">
    <property type="entry name" value="LIPOPROTEIN YIAD-RELATED"/>
    <property type="match status" value="1"/>
</dbReference>
<evidence type="ECO:0000313" key="8">
    <source>
        <dbReference type="Proteomes" id="UP000651668"/>
    </source>
</evidence>
<dbReference type="CDD" id="cd07185">
    <property type="entry name" value="OmpA_C-like"/>
    <property type="match status" value="1"/>
</dbReference>
<dbReference type="PROSITE" id="PS51123">
    <property type="entry name" value="OMPA_2"/>
    <property type="match status" value="1"/>
</dbReference>
<dbReference type="InterPro" id="IPR050330">
    <property type="entry name" value="Bact_OuterMem_StrucFunc"/>
</dbReference>
<dbReference type="Gene3D" id="3.30.1330.60">
    <property type="entry name" value="OmpA-like domain"/>
    <property type="match status" value="2"/>
</dbReference>
<proteinExistence type="predicted"/>
<dbReference type="EMBL" id="BMIL01000004">
    <property type="protein sequence ID" value="GGC62612.1"/>
    <property type="molecule type" value="Genomic_DNA"/>
</dbReference>
<dbReference type="InterPro" id="IPR006665">
    <property type="entry name" value="OmpA-like"/>
</dbReference>
<organism evidence="7 8">
    <name type="scientific">Pedobacter quisquiliarum</name>
    <dbReference type="NCBI Taxonomy" id="1834438"/>
    <lineage>
        <taxon>Bacteria</taxon>
        <taxon>Pseudomonadati</taxon>
        <taxon>Bacteroidota</taxon>
        <taxon>Sphingobacteriia</taxon>
        <taxon>Sphingobacteriales</taxon>
        <taxon>Sphingobacteriaceae</taxon>
        <taxon>Pedobacter</taxon>
    </lineage>
</organism>
<dbReference type="Proteomes" id="UP000651668">
    <property type="component" value="Unassembled WGS sequence"/>
</dbReference>